<dbReference type="Pfam" id="PF03645">
    <property type="entry name" value="Tctex-1"/>
    <property type="match status" value="1"/>
</dbReference>
<dbReference type="GO" id="GO:0007018">
    <property type="term" value="P:microtubule-based movement"/>
    <property type="evidence" value="ECO:0007669"/>
    <property type="project" value="TreeGrafter"/>
</dbReference>
<protein>
    <submittedName>
        <fullName evidence="3">Dynein light chain Tctex-type 1</fullName>
    </submittedName>
</protein>
<comment type="similarity">
    <text evidence="1">Belongs to the dynein light chain Tctex-type family.</text>
</comment>
<accession>A0A915EN06</accession>
<reference evidence="3" key="1">
    <citation type="submission" date="2022-11" db="UniProtKB">
        <authorList>
            <consortium name="WormBaseParasite"/>
        </authorList>
    </citation>
    <scope>IDENTIFICATION</scope>
</reference>
<dbReference type="GO" id="GO:0005868">
    <property type="term" value="C:cytoplasmic dynein complex"/>
    <property type="evidence" value="ECO:0007669"/>
    <property type="project" value="TreeGrafter"/>
</dbReference>
<evidence type="ECO:0000256" key="1">
    <source>
        <dbReference type="ARBA" id="ARBA00005361"/>
    </source>
</evidence>
<dbReference type="Gene3D" id="3.30.1140.40">
    <property type="entry name" value="Tctex-1"/>
    <property type="match status" value="1"/>
</dbReference>
<dbReference type="PANTHER" id="PTHR21255">
    <property type="entry name" value="T-COMPLEX-ASSOCIATED-TESTIS-EXPRESSED 1/ DYNEIN LIGHT CHAIN"/>
    <property type="match status" value="1"/>
</dbReference>
<dbReference type="WBParaSite" id="jg765">
    <property type="protein sequence ID" value="jg765"/>
    <property type="gene ID" value="jg765"/>
</dbReference>
<proteinExistence type="inferred from homology"/>
<dbReference type="CDD" id="cd21455">
    <property type="entry name" value="DLC-like_DYNLT1_DYNLT3"/>
    <property type="match status" value="1"/>
</dbReference>
<sequence>MTEQSQLSLTHEAVEGVCKKVLDEVIGQSNYEYSESGNWTKMATEKITEALVSLKSNSKFCVCCSTMQNGLGAGLNVSSTCYWDQAADGAFSSRWETDALVVICNVFALVVPLPGED</sequence>
<dbReference type="GO" id="GO:0005737">
    <property type="term" value="C:cytoplasm"/>
    <property type="evidence" value="ECO:0007669"/>
    <property type="project" value="TreeGrafter"/>
</dbReference>
<dbReference type="InterPro" id="IPR038586">
    <property type="entry name" value="Tctex-1-like_sf"/>
</dbReference>
<dbReference type="AlphaFoldDB" id="A0A915EN06"/>
<dbReference type="PANTHER" id="PTHR21255:SF4">
    <property type="entry name" value="DYNEIN LIGHT CHAIN TCTEX-TYPE"/>
    <property type="match status" value="1"/>
</dbReference>
<evidence type="ECO:0000313" key="2">
    <source>
        <dbReference type="Proteomes" id="UP000887574"/>
    </source>
</evidence>
<dbReference type="Proteomes" id="UP000887574">
    <property type="component" value="Unplaced"/>
</dbReference>
<evidence type="ECO:0000313" key="3">
    <source>
        <dbReference type="WBParaSite" id="jg765"/>
    </source>
</evidence>
<dbReference type="InterPro" id="IPR005334">
    <property type="entry name" value="Tctex-1-like"/>
</dbReference>
<dbReference type="GO" id="GO:0045505">
    <property type="term" value="F:dynein intermediate chain binding"/>
    <property type="evidence" value="ECO:0007669"/>
    <property type="project" value="TreeGrafter"/>
</dbReference>
<name>A0A915EN06_9BILA</name>
<organism evidence="2 3">
    <name type="scientific">Ditylenchus dipsaci</name>
    <dbReference type="NCBI Taxonomy" id="166011"/>
    <lineage>
        <taxon>Eukaryota</taxon>
        <taxon>Metazoa</taxon>
        <taxon>Ecdysozoa</taxon>
        <taxon>Nematoda</taxon>
        <taxon>Chromadorea</taxon>
        <taxon>Rhabditida</taxon>
        <taxon>Tylenchina</taxon>
        <taxon>Tylenchomorpha</taxon>
        <taxon>Sphaerularioidea</taxon>
        <taxon>Anguinidae</taxon>
        <taxon>Anguininae</taxon>
        <taxon>Ditylenchus</taxon>
    </lineage>
</organism>
<keyword evidence="2" id="KW-1185">Reference proteome</keyword>